<dbReference type="SUPFAM" id="SSF48024">
    <property type="entry name" value="N-terminal domain of DnaB helicase"/>
    <property type="match status" value="1"/>
</dbReference>
<dbReference type="SUPFAM" id="SSF52540">
    <property type="entry name" value="P-loop containing nucleoside triphosphate hydrolases"/>
    <property type="match status" value="1"/>
</dbReference>
<dbReference type="PANTHER" id="PTHR30153">
    <property type="entry name" value="REPLICATIVE DNA HELICASE DNAB"/>
    <property type="match status" value="1"/>
</dbReference>
<dbReference type="InterPro" id="IPR036185">
    <property type="entry name" value="DNA_heli_DnaB-like_N_sf"/>
</dbReference>
<dbReference type="EC" id="5.6.2.3" evidence="11 12"/>
<keyword evidence="7 12" id="KW-0067">ATP-binding</keyword>
<dbReference type="FunFam" id="3.40.50.300:FF:000076">
    <property type="entry name" value="Replicative DNA helicase"/>
    <property type="match status" value="1"/>
</dbReference>
<evidence type="ECO:0000256" key="8">
    <source>
        <dbReference type="ARBA" id="ARBA00023125"/>
    </source>
</evidence>
<evidence type="ECO:0000256" key="6">
    <source>
        <dbReference type="ARBA" id="ARBA00022806"/>
    </source>
</evidence>
<dbReference type="Pfam" id="PF00772">
    <property type="entry name" value="DnaB"/>
    <property type="match status" value="1"/>
</dbReference>
<dbReference type="GO" id="GO:0043139">
    <property type="term" value="F:5'-3' DNA helicase activity"/>
    <property type="evidence" value="ECO:0007669"/>
    <property type="project" value="UniProtKB-EC"/>
</dbReference>
<dbReference type="NCBIfam" id="NF004384">
    <property type="entry name" value="PRK05748.1"/>
    <property type="match status" value="1"/>
</dbReference>
<comment type="function">
    <text evidence="12">The main replicative DNA helicase, it participates in initiation and elongation during chromosome replication. Travels ahead of the DNA replisome, separating dsDNA into templates for DNA synthesis. A processive ATP-dependent 5'-3' DNA helicase it has DNA-dependent ATPase activity.</text>
</comment>
<dbReference type="AlphaFoldDB" id="A0A7W7ZP68"/>
<comment type="caution">
    <text evidence="14">The sequence shown here is derived from an EMBL/GenBank/DDBJ whole genome shotgun (WGS) entry which is preliminary data.</text>
</comment>
<dbReference type="GO" id="GO:0005524">
    <property type="term" value="F:ATP binding"/>
    <property type="evidence" value="ECO:0007669"/>
    <property type="project" value="UniProtKB-UniRule"/>
</dbReference>
<keyword evidence="8 12" id="KW-0238">DNA-binding</keyword>
<dbReference type="PANTHER" id="PTHR30153:SF2">
    <property type="entry name" value="REPLICATIVE DNA HELICASE"/>
    <property type="match status" value="1"/>
</dbReference>
<dbReference type="InterPro" id="IPR027417">
    <property type="entry name" value="P-loop_NTPase"/>
</dbReference>
<evidence type="ECO:0000256" key="12">
    <source>
        <dbReference type="RuleBase" id="RU362085"/>
    </source>
</evidence>
<keyword evidence="3 12" id="KW-0235">DNA replication</keyword>
<name>A0A7W7ZP68_9BACT</name>
<gene>
    <name evidence="14" type="ORF">HDF15_001859</name>
</gene>
<dbReference type="RefSeq" id="WP_184254734.1">
    <property type="nucleotide sequence ID" value="NZ_JACHIO010000006.1"/>
</dbReference>
<dbReference type="Pfam" id="PF03796">
    <property type="entry name" value="DnaB_C"/>
    <property type="match status" value="1"/>
</dbReference>
<evidence type="ECO:0000256" key="2">
    <source>
        <dbReference type="ARBA" id="ARBA00022515"/>
    </source>
</evidence>
<keyword evidence="9" id="KW-0413">Isomerase</keyword>
<organism evidence="14 15">
    <name type="scientific">Granulicella mallensis</name>
    <dbReference type="NCBI Taxonomy" id="940614"/>
    <lineage>
        <taxon>Bacteria</taxon>
        <taxon>Pseudomonadati</taxon>
        <taxon>Acidobacteriota</taxon>
        <taxon>Terriglobia</taxon>
        <taxon>Terriglobales</taxon>
        <taxon>Acidobacteriaceae</taxon>
        <taxon>Granulicella</taxon>
    </lineage>
</organism>
<dbReference type="Gene3D" id="1.10.860.10">
    <property type="entry name" value="DNAb Helicase, Chain A"/>
    <property type="match status" value="1"/>
</dbReference>
<reference evidence="14 15" key="1">
    <citation type="submission" date="2020-08" db="EMBL/GenBank/DDBJ databases">
        <title>Genomic Encyclopedia of Type Strains, Phase IV (KMG-V): Genome sequencing to study the core and pangenomes of soil and plant-associated prokaryotes.</title>
        <authorList>
            <person name="Whitman W."/>
        </authorList>
    </citation>
    <scope>NUCLEOTIDE SEQUENCE [LARGE SCALE GENOMIC DNA]</scope>
    <source>
        <strain evidence="14 15">X5P3</strain>
    </source>
</reference>
<evidence type="ECO:0000256" key="7">
    <source>
        <dbReference type="ARBA" id="ARBA00022840"/>
    </source>
</evidence>
<evidence type="ECO:0000259" key="13">
    <source>
        <dbReference type="PROSITE" id="PS51199"/>
    </source>
</evidence>
<dbReference type="GO" id="GO:0005829">
    <property type="term" value="C:cytosol"/>
    <property type="evidence" value="ECO:0007669"/>
    <property type="project" value="TreeGrafter"/>
</dbReference>
<keyword evidence="5 12" id="KW-0378">Hydrolase</keyword>
<dbReference type="GO" id="GO:0042802">
    <property type="term" value="F:identical protein binding"/>
    <property type="evidence" value="ECO:0007669"/>
    <property type="project" value="UniProtKB-ARBA"/>
</dbReference>
<evidence type="ECO:0000256" key="3">
    <source>
        <dbReference type="ARBA" id="ARBA00022705"/>
    </source>
</evidence>
<evidence type="ECO:0000313" key="14">
    <source>
        <dbReference type="EMBL" id="MBB5063517.1"/>
    </source>
</evidence>
<evidence type="ECO:0000256" key="1">
    <source>
        <dbReference type="ARBA" id="ARBA00008428"/>
    </source>
</evidence>
<comment type="catalytic activity">
    <reaction evidence="10 12">
        <text>ATP + H2O = ADP + phosphate + H(+)</text>
        <dbReference type="Rhea" id="RHEA:13065"/>
        <dbReference type="ChEBI" id="CHEBI:15377"/>
        <dbReference type="ChEBI" id="CHEBI:15378"/>
        <dbReference type="ChEBI" id="CHEBI:30616"/>
        <dbReference type="ChEBI" id="CHEBI:43474"/>
        <dbReference type="ChEBI" id="CHEBI:456216"/>
        <dbReference type="EC" id="5.6.2.3"/>
    </reaction>
</comment>
<dbReference type="InterPro" id="IPR007693">
    <property type="entry name" value="DNA_helicase_DnaB-like_N"/>
</dbReference>
<evidence type="ECO:0000256" key="9">
    <source>
        <dbReference type="ARBA" id="ARBA00023235"/>
    </source>
</evidence>
<dbReference type="GO" id="GO:1990077">
    <property type="term" value="C:primosome complex"/>
    <property type="evidence" value="ECO:0007669"/>
    <property type="project" value="UniProtKB-UniRule"/>
</dbReference>
<sequence>MKNSAENRQYPSEHNFADGLPQSMHAEVTILGAMLLDAVAILDATAKLHIDDFSIDSHQRIYKAILALLEAGYAVDLITVSEALSKTKELDSIGGMAYLAYLSEGIPRHPAIESYVRIVKDKSLLRQLINIFDSGIGLAIDQADEATTILNNVEERLAEVADSAIQRNFSGIAEIVASSFGSIDALYEQGREVTGLATHYIEFDKMTSGLQPSELIIIAARPSMGKTAWAVNIGQNCAVKDDKVVALFSLEMSKESLLRRMLASESAVSSRKLQTGFIPREDKGKLIDALQRLVESKLFIDDTPGITLAEMRAKCRRLLQQQKGLDLIIIDYLQLMTGSASSSQKKFENRTQEVSSISRGLKALAKELKVPVIALSQLSRGSEQRTGDKKPLLSDLRESGSIEQDADVVAFIHREEYYDRENEDIKGQAEIIIAKQRNGPTGTVKMAYLADYTRFENLDTVHGESGGDAY</sequence>
<keyword evidence="6 12" id="KW-0347">Helicase</keyword>
<evidence type="ECO:0000256" key="11">
    <source>
        <dbReference type="NCBIfam" id="TIGR00665"/>
    </source>
</evidence>
<keyword evidence="4 12" id="KW-0547">Nucleotide-binding</keyword>
<evidence type="ECO:0000256" key="10">
    <source>
        <dbReference type="ARBA" id="ARBA00048954"/>
    </source>
</evidence>
<dbReference type="PROSITE" id="PS51199">
    <property type="entry name" value="SF4_HELICASE"/>
    <property type="match status" value="1"/>
</dbReference>
<proteinExistence type="inferred from homology"/>
<evidence type="ECO:0000313" key="15">
    <source>
        <dbReference type="Proteomes" id="UP000584867"/>
    </source>
</evidence>
<dbReference type="GO" id="GO:0016787">
    <property type="term" value="F:hydrolase activity"/>
    <property type="evidence" value="ECO:0007669"/>
    <property type="project" value="UniProtKB-KW"/>
</dbReference>
<dbReference type="InterPro" id="IPR016136">
    <property type="entry name" value="DNA_helicase_N/primase_C"/>
</dbReference>
<comment type="similarity">
    <text evidence="1 12">Belongs to the helicase family. DnaB subfamily.</text>
</comment>
<feature type="domain" description="SF4 helicase" evidence="13">
    <location>
        <begin position="189"/>
        <end position="462"/>
    </location>
</feature>
<dbReference type="InterPro" id="IPR007692">
    <property type="entry name" value="DNA_helicase_DnaB"/>
</dbReference>
<dbReference type="Gene3D" id="3.40.50.300">
    <property type="entry name" value="P-loop containing nucleotide triphosphate hydrolases"/>
    <property type="match status" value="1"/>
</dbReference>
<dbReference type="GO" id="GO:0006269">
    <property type="term" value="P:DNA replication, synthesis of primer"/>
    <property type="evidence" value="ECO:0007669"/>
    <property type="project" value="UniProtKB-UniRule"/>
</dbReference>
<accession>A0A7W7ZP68</accession>
<dbReference type="NCBIfam" id="TIGR00665">
    <property type="entry name" value="DnaB"/>
    <property type="match status" value="1"/>
</dbReference>
<keyword evidence="2 12" id="KW-0639">Primosome</keyword>
<dbReference type="CDD" id="cd00984">
    <property type="entry name" value="DnaB_C"/>
    <property type="match status" value="1"/>
</dbReference>
<dbReference type="Proteomes" id="UP000584867">
    <property type="component" value="Unassembled WGS sequence"/>
</dbReference>
<dbReference type="InterPro" id="IPR007694">
    <property type="entry name" value="DNA_helicase_DnaB-like_C"/>
</dbReference>
<protein>
    <recommendedName>
        <fullName evidence="11 12">Replicative DNA helicase</fullName>
        <ecNumber evidence="11 12">5.6.2.3</ecNumber>
    </recommendedName>
</protein>
<dbReference type="GO" id="GO:0003677">
    <property type="term" value="F:DNA binding"/>
    <property type="evidence" value="ECO:0007669"/>
    <property type="project" value="UniProtKB-UniRule"/>
</dbReference>
<evidence type="ECO:0000256" key="5">
    <source>
        <dbReference type="ARBA" id="ARBA00022801"/>
    </source>
</evidence>
<dbReference type="EMBL" id="JACHIO010000006">
    <property type="protein sequence ID" value="MBB5063517.1"/>
    <property type="molecule type" value="Genomic_DNA"/>
</dbReference>
<evidence type="ECO:0000256" key="4">
    <source>
        <dbReference type="ARBA" id="ARBA00022741"/>
    </source>
</evidence>